<dbReference type="GeneID" id="108614303"/>
<evidence type="ECO:0000313" key="2">
    <source>
        <dbReference type="Proteomes" id="UP000694904"/>
    </source>
</evidence>
<sequence>MSLLVLDTPLTSRCGFVRGRKRIKPHPVSELQSQTYCERSSSDEEDGDKSSSMDAEASMLDDGCVQNWSNEQKTYRRYPLRGKTFR</sequence>
<feature type="region of interest" description="Disordered" evidence="1">
    <location>
        <begin position="25"/>
        <end position="63"/>
    </location>
</feature>
<dbReference type="Proteomes" id="UP000694904">
    <property type="component" value="Chromosome 2"/>
</dbReference>
<evidence type="ECO:0000313" key="3">
    <source>
        <dbReference type="RefSeq" id="XP_017863856.1"/>
    </source>
</evidence>
<accession>A0ABM1P9H0</accession>
<reference evidence="2" key="2">
    <citation type="journal article" date="2016" name="G3 (Bethesda)">
        <title>Genome Evolution in Three Species of Cactophilic Drosophila.</title>
        <authorList>
            <person name="Sanchez-Flores A."/>
            <person name="Penazola F."/>
            <person name="Carpinteyro-Ponce J."/>
            <person name="Nazario-Yepiz N."/>
            <person name="Abreu-Goodger C."/>
            <person name="Machado C.A."/>
            <person name="Markow T.A."/>
        </authorList>
    </citation>
    <scope>NUCLEOTIDE SEQUENCE [LARGE SCALE GENOMIC DNA]</scope>
</reference>
<keyword evidence="2" id="KW-1185">Reference proteome</keyword>
<protein>
    <submittedName>
        <fullName evidence="3">Uncharacterized protein LOC108614303</fullName>
    </submittedName>
</protein>
<evidence type="ECO:0000256" key="1">
    <source>
        <dbReference type="SAM" id="MobiDB-lite"/>
    </source>
</evidence>
<dbReference type="RefSeq" id="XP_017863856.1">
    <property type="nucleotide sequence ID" value="XM_018008367.1"/>
</dbReference>
<gene>
    <name evidence="3" type="primary">LOC108614303</name>
</gene>
<reference evidence="3" key="3">
    <citation type="submission" date="2025-08" db="UniProtKB">
        <authorList>
            <consortium name="RefSeq"/>
        </authorList>
    </citation>
    <scope>IDENTIFICATION</scope>
    <source>
        <tissue evidence="3">Whole organism</tissue>
    </source>
</reference>
<organism evidence="2 3">
    <name type="scientific">Drosophila arizonae</name>
    <name type="common">Fruit fly</name>
    <dbReference type="NCBI Taxonomy" id="7263"/>
    <lineage>
        <taxon>Eukaryota</taxon>
        <taxon>Metazoa</taxon>
        <taxon>Ecdysozoa</taxon>
        <taxon>Arthropoda</taxon>
        <taxon>Hexapoda</taxon>
        <taxon>Insecta</taxon>
        <taxon>Pterygota</taxon>
        <taxon>Neoptera</taxon>
        <taxon>Endopterygota</taxon>
        <taxon>Diptera</taxon>
        <taxon>Brachycera</taxon>
        <taxon>Muscomorpha</taxon>
        <taxon>Ephydroidea</taxon>
        <taxon>Drosophilidae</taxon>
        <taxon>Drosophila</taxon>
    </lineage>
</organism>
<proteinExistence type="predicted"/>
<reference evidence="2" key="1">
    <citation type="journal article" date="1997" name="Nucleic Acids Res.">
        <title>tRNAscan-SE: a program for improved detection of transfer RNA genes in genomic sequence.</title>
        <authorList>
            <person name="Lowe T.M."/>
            <person name="Eddy S.R."/>
        </authorList>
    </citation>
    <scope>NUCLEOTIDE SEQUENCE [LARGE SCALE GENOMIC DNA]</scope>
</reference>
<name>A0ABM1P9H0_DROAR</name>